<organism evidence="2 3">
    <name type="scientific">Sphaeroforma arctica JP610</name>
    <dbReference type="NCBI Taxonomy" id="667725"/>
    <lineage>
        <taxon>Eukaryota</taxon>
        <taxon>Ichthyosporea</taxon>
        <taxon>Ichthyophonida</taxon>
        <taxon>Sphaeroforma</taxon>
    </lineage>
</organism>
<dbReference type="AlphaFoldDB" id="A0A0L0FUK4"/>
<proteinExistence type="predicted"/>
<dbReference type="Proteomes" id="UP000054560">
    <property type="component" value="Unassembled WGS sequence"/>
</dbReference>
<evidence type="ECO:0000256" key="1">
    <source>
        <dbReference type="SAM" id="MobiDB-lite"/>
    </source>
</evidence>
<accession>A0A0L0FUK4</accession>
<protein>
    <submittedName>
        <fullName evidence="2">Uncharacterized protein</fullName>
    </submittedName>
</protein>
<gene>
    <name evidence="2" type="ORF">SARC_07409</name>
</gene>
<evidence type="ECO:0000313" key="3">
    <source>
        <dbReference type="Proteomes" id="UP000054560"/>
    </source>
</evidence>
<reference evidence="2 3" key="1">
    <citation type="submission" date="2011-02" db="EMBL/GenBank/DDBJ databases">
        <title>The Genome Sequence of Sphaeroforma arctica JP610.</title>
        <authorList>
            <consortium name="The Broad Institute Genome Sequencing Platform"/>
            <person name="Russ C."/>
            <person name="Cuomo C."/>
            <person name="Young S.K."/>
            <person name="Zeng Q."/>
            <person name="Gargeya S."/>
            <person name="Alvarado L."/>
            <person name="Berlin A."/>
            <person name="Chapman S.B."/>
            <person name="Chen Z."/>
            <person name="Freedman E."/>
            <person name="Gellesch M."/>
            <person name="Goldberg J."/>
            <person name="Griggs A."/>
            <person name="Gujja S."/>
            <person name="Heilman E."/>
            <person name="Heiman D."/>
            <person name="Howarth C."/>
            <person name="Mehta T."/>
            <person name="Neiman D."/>
            <person name="Pearson M."/>
            <person name="Roberts A."/>
            <person name="Saif S."/>
            <person name="Shea T."/>
            <person name="Shenoy N."/>
            <person name="Sisk P."/>
            <person name="Stolte C."/>
            <person name="Sykes S."/>
            <person name="White J."/>
            <person name="Yandava C."/>
            <person name="Burger G."/>
            <person name="Gray M.W."/>
            <person name="Holland P.W.H."/>
            <person name="King N."/>
            <person name="Lang F.B.F."/>
            <person name="Roger A.J."/>
            <person name="Ruiz-Trillo I."/>
            <person name="Haas B."/>
            <person name="Nusbaum C."/>
            <person name="Birren B."/>
        </authorList>
    </citation>
    <scope>NUCLEOTIDE SEQUENCE [LARGE SCALE GENOMIC DNA]</scope>
    <source>
        <strain evidence="2 3">JP610</strain>
    </source>
</reference>
<keyword evidence="3" id="KW-1185">Reference proteome</keyword>
<dbReference type="EMBL" id="KQ242181">
    <property type="protein sequence ID" value="KNC80231.1"/>
    <property type="molecule type" value="Genomic_DNA"/>
</dbReference>
<feature type="compositionally biased region" description="Low complexity" evidence="1">
    <location>
        <begin position="96"/>
        <end position="112"/>
    </location>
</feature>
<feature type="region of interest" description="Disordered" evidence="1">
    <location>
        <begin position="83"/>
        <end position="120"/>
    </location>
</feature>
<name>A0A0L0FUK4_9EUKA</name>
<evidence type="ECO:0000313" key="2">
    <source>
        <dbReference type="EMBL" id="KNC80231.1"/>
    </source>
</evidence>
<dbReference type="GeneID" id="25907913"/>
<dbReference type="RefSeq" id="XP_014154133.1">
    <property type="nucleotide sequence ID" value="XM_014298658.1"/>
</dbReference>
<sequence>MVYERNKGKLISNVRIKRITAAQEFINVDEDDDDEELDDDEDLDAGSEVQLNAMLGDLLDVNTELPPSTDLGPGDQIHSNISTQAERETQSSSNRTNTDTQTPQQANTTAQKKTGKGIDDDGKMLIEYRTDLIDELCKKGLSYPTEETMYMAGVLFDVVDRIINDKKAMHYLNESACASRVALHAIKHMMQKNDSNSNYP</sequence>
<feature type="compositionally biased region" description="Polar residues" evidence="1">
    <location>
        <begin position="83"/>
        <end position="95"/>
    </location>
</feature>